<dbReference type="Proteomes" id="UP000199045">
    <property type="component" value="Unassembled WGS sequence"/>
</dbReference>
<dbReference type="STRING" id="104663.SAMN04488121_102947"/>
<dbReference type="AlphaFoldDB" id="A0A1G7NUL1"/>
<dbReference type="CDD" id="cd14797">
    <property type="entry name" value="DUF302"/>
    <property type="match status" value="1"/>
</dbReference>
<evidence type="ECO:0000313" key="2">
    <source>
        <dbReference type="EMBL" id="SDF77714.1"/>
    </source>
</evidence>
<dbReference type="InterPro" id="IPR005180">
    <property type="entry name" value="DUF302"/>
</dbReference>
<organism evidence="2 3">
    <name type="scientific">Chitinophaga filiformis</name>
    <name type="common">Myxococcus filiformis</name>
    <name type="synonym">Flexibacter filiformis</name>
    <dbReference type="NCBI Taxonomy" id="104663"/>
    <lineage>
        <taxon>Bacteria</taxon>
        <taxon>Pseudomonadati</taxon>
        <taxon>Bacteroidota</taxon>
        <taxon>Chitinophagia</taxon>
        <taxon>Chitinophagales</taxon>
        <taxon>Chitinophagaceae</taxon>
        <taxon>Chitinophaga</taxon>
    </lineage>
</organism>
<accession>A0A1G7NUL1</accession>
<dbReference type="RefSeq" id="WP_089831706.1">
    <property type="nucleotide sequence ID" value="NZ_FNBN01000002.1"/>
</dbReference>
<gene>
    <name evidence="2" type="ORF">SAMN04488121_102947</name>
</gene>
<dbReference type="SUPFAM" id="SSF103247">
    <property type="entry name" value="TT1751-like"/>
    <property type="match status" value="1"/>
</dbReference>
<dbReference type="EMBL" id="FNBN01000002">
    <property type="protein sequence ID" value="SDF77714.1"/>
    <property type="molecule type" value="Genomic_DNA"/>
</dbReference>
<dbReference type="OrthoDB" id="121208at2"/>
<proteinExistence type="predicted"/>
<protein>
    <recommendedName>
        <fullName evidence="1">DUF302 domain-containing protein</fullName>
    </recommendedName>
</protein>
<sequence length="104" mass="11858">MLFQEDLVKKGHRRKIRQYQIGNPHIMYRMVENHAGTGLYMPIHLLVYETSDGKVMVEYDLPSSLCAQFNNTRILSDSIMLENNLIKMIQTADGGGRGKSISDN</sequence>
<dbReference type="Gene3D" id="3.30.310.70">
    <property type="entry name" value="TT1751-like domain"/>
    <property type="match status" value="1"/>
</dbReference>
<name>A0A1G7NUL1_CHIFI</name>
<evidence type="ECO:0000313" key="3">
    <source>
        <dbReference type="Proteomes" id="UP000199045"/>
    </source>
</evidence>
<evidence type="ECO:0000259" key="1">
    <source>
        <dbReference type="Pfam" id="PF03625"/>
    </source>
</evidence>
<dbReference type="Pfam" id="PF03625">
    <property type="entry name" value="DUF302"/>
    <property type="match status" value="1"/>
</dbReference>
<reference evidence="2 3" key="1">
    <citation type="submission" date="2016-10" db="EMBL/GenBank/DDBJ databases">
        <authorList>
            <person name="de Groot N.N."/>
        </authorList>
    </citation>
    <scope>NUCLEOTIDE SEQUENCE [LARGE SCALE GENOMIC DNA]</scope>
    <source>
        <strain evidence="2 3">DSM 527</strain>
    </source>
</reference>
<feature type="domain" description="DUF302" evidence="1">
    <location>
        <begin position="12"/>
        <end position="61"/>
    </location>
</feature>
<dbReference type="InterPro" id="IPR035923">
    <property type="entry name" value="TT1751-like_sf"/>
</dbReference>